<evidence type="ECO:0000313" key="3">
    <source>
        <dbReference type="Proteomes" id="UP000266841"/>
    </source>
</evidence>
<organism evidence="2 3">
    <name type="scientific">Thalassiosira oceanica</name>
    <name type="common">Marine diatom</name>
    <dbReference type="NCBI Taxonomy" id="159749"/>
    <lineage>
        <taxon>Eukaryota</taxon>
        <taxon>Sar</taxon>
        <taxon>Stramenopiles</taxon>
        <taxon>Ochrophyta</taxon>
        <taxon>Bacillariophyta</taxon>
        <taxon>Coscinodiscophyceae</taxon>
        <taxon>Thalassiosirophycidae</taxon>
        <taxon>Thalassiosirales</taxon>
        <taxon>Thalassiosiraceae</taxon>
        <taxon>Thalassiosira</taxon>
    </lineage>
</organism>
<feature type="compositionally biased region" description="Low complexity" evidence="1">
    <location>
        <begin position="84"/>
        <end position="94"/>
    </location>
</feature>
<gene>
    <name evidence="2" type="ORF">THAOC_00253</name>
</gene>
<feature type="compositionally biased region" description="Basic and acidic residues" evidence="1">
    <location>
        <begin position="114"/>
        <end position="125"/>
    </location>
</feature>
<comment type="caution">
    <text evidence="2">The sequence shown here is derived from an EMBL/GenBank/DDBJ whole genome shotgun (WGS) entry which is preliminary data.</text>
</comment>
<accession>K0TGK5</accession>
<protein>
    <submittedName>
        <fullName evidence="2">Uncharacterized protein</fullName>
    </submittedName>
</protein>
<feature type="region of interest" description="Disordered" evidence="1">
    <location>
        <begin position="56"/>
        <end position="132"/>
    </location>
</feature>
<evidence type="ECO:0000313" key="2">
    <source>
        <dbReference type="EMBL" id="EJK77883.1"/>
    </source>
</evidence>
<keyword evidence="3" id="KW-1185">Reference proteome</keyword>
<proteinExistence type="predicted"/>
<feature type="compositionally biased region" description="Basic and acidic residues" evidence="1">
    <location>
        <begin position="7"/>
        <end position="24"/>
    </location>
</feature>
<sequence length="132" mass="14336">MIVQKSHLAEKSGKIRRESKDREEASKIICINATPRRTCAERGLWVPLVGRGHWMRRNTQNTNNSPGANNNIISSQPATDHDTATTTKSTKSVTIGGIALSAHTHASERGPAGKRGEIAENRDQSRLLGSLA</sequence>
<dbReference type="AlphaFoldDB" id="K0TGK5"/>
<dbReference type="Proteomes" id="UP000266841">
    <property type="component" value="Unassembled WGS sequence"/>
</dbReference>
<feature type="region of interest" description="Disordered" evidence="1">
    <location>
        <begin position="1"/>
        <end position="24"/>
    </location>
</feature>
<name>K0TGK5_THAOC</name>
<feature type="compositionally biased region" description="Polar residues" evidence="1">
    <location>
        <begin position="57"/>
        <end position="77"/>
    </location>
</feature>
<evidence type="ECO:0000256" key="1">
    <source>
        <dbReference type="SAM" id="MobiDB-lite"/>
    </source>
</evidence>
<reference evidence="2 3" key="1">
    <citation type="journal article" date="2012" name="Genome Biol.">
        <title>Genome and low-iron response of an oceanic diatom adapted to chronic iron limitation.</title>
        <authorList>
            <person name="Lommer M."/>
            <person name="Specht M."/>
            <person name="Roy A.S."/>
            <person name="Kraemer L."/>
            <person name="Andreson R."/>
            <person name="Gutowska M.A."/>
            <person name="Wolf J."/>
            <person name="Bergner S.V."/>
            <person name="Schilhabel M.B."/>
            <person name="Klostermeier U.C."/>
            <person name="Beiko R.G."/>
            <person name="Rosenstiel P."/>
            <person name="Hippler M."/>
            <person name="Laroche J."/>
        </authorList>
    </citation>
    <scope>NUCLEOTIDE SEQUENCE [LARGE SCALE GENOMIC DNA]</scope>
    <source>
        <strain evidence="2 3">CCMP1005</strain>
    </source>
</reference>
<feature type="non-terminal residue" evidence="2">
    <location>
        <position position="132"/>
    </location>
</feature>
<dbReference type="EMBL" id="AGNL01000298">
    <property type="protein sequence ID" value="EJK77883.1"/>
    <property type="molecule type" value="Genomic_DNA"/>
</dbReference>